<name>A0A4Y9M6M7_9BRAD</name>
<sequence length="438" mass="48034">MALHSKTQLSPIEAPTTFLSLIDRRFLLGAYGSQARIHMAVAWLARTIVTASFIAGLACRYAALDQVTADTTEFLLPWYEFAHSHGLASLGHTFTDYTPFYSYLLVAATAFHGLFEPWHLIKGISFIFEFGCALMAARLVASDKERIYSPSVAFAAVWLAPTVLFNGAVWGQSDAIWTFFILLSVYFISRDRPRAGLVSFAVGFSVKAQAIFLSPLIFALVLRRTIHWLWLATIPIVYLAVAAPAWLLGQPLSDILTVYFNQAETYARLSMNAANMWLLVPNRFYGPGVAAGMAISAAAGLVFSIVAARAKDLHKLEHLVAAAAVSLLLMPFVLPKMHDRYFYAFEVMAIILACLKPRFSVVAIAAQINGVIAYLSYYGIAAPLMVPAVIGNGWILLQLALYTLRKAKDPEQPDSVAFSPTTFAVGAIAFWAIYLLAA</sequence>
<dbReference type="AlphaFoldDB" id="A0A4Y9M6M7"/>
<evidence type="ECO:0000256" key="1">
    <source>
        <dbReference type="SAM" id="Phobius"/>
    </source>
</evidence>
<feature type="transmembrane region" description="Helical" evidence="1">
    <location>
        <begin position="284"/>
        <end position="307"/>
    </location>
</feature>
<feature type="transmembrane region" description="Helical" evidence="1">
    <location>
        <begin position="341"/>
        <end position="359"/>
    </location>
</feature>
<feature type="transmembrane region" description="Helical" evidence="1">
    <location>
        <begin position="123"/>
        <end position="141"/>
    </location>
</feature>
<keyword evidence="3" id="KW-1185">Reference proteome</keyword>
<evidence type="ECO:0000313" key="3">
    <source>
        <dbReference type="Proteomes" id="UP000297966"/>
    </source>
</evidence>
<dbReference type="OrthoDB" id="9776737at2"/>
<protein>
    <recommendedName>
        <fullName evidence="4">DUF2029 domain-containing protein</fullName>
    </recommendedName>
</protein>
<dbReference type="EMBL" id="SPQT01000001">
    <property type="protein sequence ID" value="TFV50839.1"/>
    <property type="molecule type" value="Genomic_DNA"/>
</dbReference>
<reference evidence="2 3" key="1">
    <citation type="submission" date="2019-03" db="EMBL/GenBank/DDBJ databases">
        <title>Bradyrhizobium diversity isolated from nodules of Chamaecrista fasciculata.</title>
        <authorList>
            <person name="Klepa M.S."/>
            <person name="Urquiaga M.O."/>
            <person name="Hungria M."/>
            <person name="Delamuta J.R."/>
        </authorList>
    </citation>
    <scope>NUCLEOTIDE SEQUENCE [LARGE SCALE GENOMIC DNA]</scope>
    <source>
        <strain evidence="2 3">CNPSo 3448</strain>
    </source>
</reference>
<feature type="transmembrane region" description="Helical" evidence="1">
    <location>
        <begin position="228"/>
        <end position="248"/>
    </location>
</feature>
<keyword evidence="1" id="KW-0472">Membrane</keyword>
<comment type="caution">
    <text evidence="2">The sequence shown here is derived from an EMBL/GenBank/DDBJ whole genome shotgun (WGS) entry which is preliminary data.</text>
</comment>
<accession>A0A4Y9M6M7</accession>
<feature type="transmembrane region" description="Helical" evidence="1">
    <location>
        <begin position="319"/>
        <end position="335"/>
    </location>
</feature>
<evidence type="ECO:0008006" key="4">
    <source>
        <dbReference type="Google" id="ProtNLM"/>
    </source>
</evidence>
<feature type="transmembrane region" description="Helical" evidence="1">
    <location>
        <begin position="371"/>
        <end position="397"/>
    </location>
</feature>
<proteinExistence type="predicted"/>
<dbReference type="Proteomes" id="UP000297966">
    <property type="component" value="Unassembled WGS sequence"/>
</dbReference>
<feature type="transmembrane region" description="Helical" evidence="1">
    <location>
        <begin position="43"/>
        <end position="63"/>
    </location>
</feature>
<keyword evidence="1" id="KW-1133">Transmembrane helix</keyword>
<keyword evidence="1" id="KW-0812">Transmembrane</keyword>
<feature type="transmembrane region" description="Helical" evidence="1">
    <location>
        <begin position="417"/>
        <end position="437"/>
    </location>
</feature>
<dbReference type="RefSeq" id="WP_135172619.1">
    <property type="nucleotide sequence ID" value="NZ_SPQT01000001.1"/>
</dbReference>
<feature type="transmembrane region" description="Helical" evidence="1">
    <location>
        <begin position="195"/>
        <end position="221"/>
    </location>
</feature>
<evidence type="ECO:0000313" key="2">
    <source>
        <dbReference type="EMBL" id="TFV50839.1"/>
    </source>
</evidence>
<feature type="transmembrane region" description="Helical" evidence="1">
    <location>
        <begin position="147"/>
        <end position="166"/>
    </location>
</feature>
<organism evidence="2 3">
    <name type="scientific">Bradyrhizobium niftali</name>
    <dbReference type="NCBI Taxonomy" id="2560055"/>
    <lineage>
        <taxon>Bacteria</taxon>
        <taxon>Pseudomonadati</taxon>
        <taxon>Pseudomonadota</taxon>
        <taxon>Alphaproteobacteria</taxon>
        <taxon>Hyphomicrobiales</taxon>
        <taxon>Nitrobacteraceae</taxon>
        <taxon>Bradyrhizobium</taxon>
    </lineage>
</organism>
<gene>
    <name evidence="2" type="ORF">E4K65_01685</name>
</gene>